<sequence length="115" mass="13352">MMGFTCQSAVGRQLDRRQNDRATANLIGEGDRDGDGWREGGRWQESWGWGGVCRRHRDSERMRWIEEEGKWSETELDIKQLPDNIDSSHGSVQIFKSLLMEGCRLHHNETIFIFG</sequence>
<reference evidence="1 2" key="1">
    <citation type="journal article" date="2023" name="Mol. Biol. Evol.">
        <title>Genomics of Secondarily Temperate Adaptation in the Only Non-Antarctic Icefish.</title>
        <authorList>
            <person name="Rivera-Colon A.G."/>
            <person name="Rayamajhi N."/>
            <person name="Minhas B.F."/>
            <person name="Madrigal G."/>
            <person name="Bilyk K.T."/>
            <person name="Yoon V."/>
            <person name="Hune M."/>
            <person name="Gregory S."/>
            <person name="Cheng C.H.C."/>
            <person name="Catchen J.M."/>
        </authorList>
    </citation>
    <scope>NUCLEOTIDE SEQUENCE [LARGE SCALE GENOMIC DNA]</scope>
    <source>
        <tissue evidence="1">White muscle</tissue>
    </source>
</reference>
<proteinExistence type="predicted"/>
<gene>
    <name evidence="1" type="ORF">CgunFtcFv8_003469</name>
</gene>
<evidence type="ECO:0000313" key="1">
    <source>
        <dbReference type="EMBL" id="KAK5918732.1"/>
    </source>
</evidence>
<dbReference type="EMBL" id="JAURVH010001525">
    <property type="protein sequence ID" value="KAK5918732.1"/>
    <property type="molecule type" value="Genomic_DNA"/>
</dbReference>
<protein>
    <submittedName>
        <fullName evidence="1">Uncharacterized protein</fullName>
    </submittedName>
</protein>
<dbReference type="Proteomes" id="UP001331515">
    <property type="component" value="Unassembled WGS sequence"/>
</dbReference>
<organism evidence="1 2">
    <name type="scientific">Champsocephalus gunnari</name>
    <name type="common">Mackerel icefish</name>
    <dbReference type="NCBI Taxonomy" id="52237"/>
    <lineage>
        <taxon>Eukaryota</taxon>
        <taxon>Metazoa</taxon>
        <taxon>Chordata</taxon>
        <taxon>Craniata</taxon>
        <taxon>Vertebrata</taxon>
        <taxon>Euteleostomi</taxon>
        <taxon>Actinopterygii</taxon>
        <taxon>Neopterygii</taxon>
        <taxon>Teleostei</taxon>
        <taxon>Neoteleostei</taxon>
        <taxon>Acanthomorphata</taxon>
        <taxon>Eupercaria</taxon>
        <taxon>Perciformes</taxon>
        <taxon>Notothenioidei</taxon>
        <taxon>Channichthyidae</taxon>
        <taxon>Champsocephalus</taxon>
    </lineage>
</organism>
<accession>A0AAN8D9F3</accession>
<evidence type="ECO:0000313" key="2">
    <source>
        <dbReference type="Proteomes" id="UP001331515"/>
    </source>
</evidence>
<dbReference type="AlphaFoldDB" id="A0AAN8D9F3"/>
<keyword evidence="2" id="KW-1185">Reference proteome</keyword>
<name>A0AAN8D9F3_CHAGU</name>
<comment type="caution">
    <text evidence="1">The sequence shown here is derived from an EMBL/GenBank/DDBJ whole genome shotgun (WGS) entry which is preliminary data.</text>
</comment>